<gene>
    <name evidence="2" type="ORF">CEY11_00800</name>
</gene>
<dbReference type="EMBL" id="NJIH01000001">
    <property type="protein sequence ID" value="OWT66311.1"/>
    <property type="molecule type" value="Genomic_DNA"/>
</dbReference>
<evidence type="ECO:0000313" key="2">
    <source>
        <dbReference type="EMBL" id="OWT66311.1"/>
    </source>
</evidence>
<evidence type="ECO:0000256" key="1">
    <source>
        <dbReference type="ARBA" id="ARBA00010554"/>
    </source>
</evidence>
<comment type="caution">
    <text evidence="2">The sequence shown here is derived from an EMBL/GenBank/DDBJ whole genome shotgun (WGS) entry which is preliminary data.</text>
</comment>
<sequence>MNGYQLSFFMQQSRSHKGKALHQWLLDLAQSMQIRGATLIAAQEGLGSKHRVHSARFFELADQPLEITMVVSESECDAIMQKLQAEPELRLFYSKVPVQFGFIGQAD</sequence>
<dbReference type="Pfam" id="PF02641">
    <property type="entry name" value="DUF190"/>
    <property type="match status" value="1"/>
</dbReference>
<dbReference type="OrthoDB" id="5339790at2"/>
<dbReference type="Proteomes" id="UP000214603">
    <property type="component" value="Unassembled WGS sequence"/>
</dbReference>
<dbReference type="SUPFAM" id="SSF54913">
    <property type="entry name" value="GlnB-like"/>
    <property type="match status" value="1"/>
</dbReference>
<dbReference type="InterPro" id="IPR015867">
    <property type="entry name" value="N-reg_PII/ATP_PRibTrfase_C"/>
</dbReference>
<proteinExistence type="inferred from homology"/>
<dbReference type="InterPro" id="IPR003793">
    <property type="entry name" value="UPF0166"/>
</dbReference>
<protein>
    <submittedName>
        <fullName evidence="2">Uncharacterized protein</fullName>
    </submittedName>
</protein>
<dbReference type="RefSeq" id="WP_088601438.1">
    <property type="nucleotide sequence ID" value="NZ_NJIH01000001.1"/>
</dbReference>
<comment type="similarity">
    <text evidence="1">Belongs to the UPF0166 family.</text>
</comment>
<reference evidence="3" key="1">
    <citation type="submission" date="2017-06" db="EMBL/GenBank/DDBJ databases">
        <title>Herbaspirillum phytohormonus sp. nov., isolated from the root nodule of Robinia pseudoacacia in lead-zinc mine.</title>
        <authorList>
            <person name="Fan M."/>
            <person name="Lin Y."/>
        </authorList>
    </citation>
    <scope>NUCLEOTIDE SEQUENCE [LARGE SCALE GENOMIC DNA]</scope>
    <source>
        <strain evidence="3">SC-089</strain>
    </source>
</reference>
<evidence type="ECO:0000313" key="3">
    <source>
        <dbReference type="Proteomes" id="UP000214603"/>
    </source>
</evidence>
<keyword evidence="3" id="KW-1185">Reference proteome</keyword>
<dbReference type="AlphaFoldDB" id="A0A225N367"/>
<organism evidence="2 3">
    <name type="scientific">Candidimonas nitroreducens</name>
    <dbReference type="NCBI Taxonomy" id="683354"/>
    <lineage>
        <taxon>Bacteria</taxon>
        <taxon>Pseudomonadati</taxon>
        <taxon>Pseudomonadota</taxon>
        <taxon>Betaproteobacteria</taxon>
        <taxon>Burkholderiales</taxon>
        <taxon>Alcaligenaceae</taxon>
        <taxon>Candidimonas</taxon>
    </lineage>
</organism>
<accession>A0A225N367</accession>
<dbReference type="Gene3D" id="3.30.70.120">
    <property type="match status" value="1"/>
</dbReference>
<dbReference type="InterPro" id="IPR011322">
    <property type="entry name" value="N-reg_PII-like_a/b"/>
</dbReference>
<name>A0A225N367_9BURK</name>